<dbReference type="InterPro" id="IPR002931">
    <property type="entry name" value="Transglutaminase-like"/>
</dbReference>
<dbReference type="AlphaFoldDB" id="A0A6J7QFL1"/>
<dbReference type="SUPFAM" id="SSF54001">
    <property type="entry name" value="Cysteine proteinases"/>
    <property type="match status" value="1"/>
</dbReference>
<feature type="domain" description="Transglutaminase-like" evidence="3">
    <location>
        <begin position="485"/>
        <end position="566"/>
    </location>
</feature>
<evidence type="ECO:0000256" key="1">
    <source>
        <dbReference type="SAM" id="MobiDB-lite"/>
    </source>
</evidence>
<dbReference type="Pfam" id="PF01841">
    <property type="entry name" value="Transglut_core"/>
    <property type="match status" value="1"/>
</dbReference>
<accession>A0A6J7QFL1</accession>
<feature type="transmembrane region" description="Helical" evidence="2">
    <location>
        <begin position="164"/>
        <end position="182"/>
    </location>
</feature>
<protein>
    <submittedName>
        <fullName evidence="4">Unannotated protein</fullName>
    </submittedName>
</protein>
<evidence type="ECO:0000313" key="4">
    <source>
        <dbReference type="EMBL" id="CAB5013014.1"/>
    </source>
</evidence>
<gene>
    <name evidence="4" type="ORF">UFOPK4071_00820</name>
</gene>
<keyword evidence="2" id="KW-0472">Membrane</keyword>
<feature type="transmembrane region" description="Helical" evidence="2">
    <location>
        <begin position="38"/>
        <end position="55"/>
    </location>
</feature>
<keyword evidence="2" id="KW-1133">Transmembrane helix</keyword>
<evidence type="ECO:0000259" key="3">
    <source>
        <dbReference type="Pfam" id="PF01841"/>
    </source>
</evidence>
<dbReference type="InterPro" id="IPR052901">
    <property type="entry name" value="Bact_TGase-like"/>
</dbReference>
<reference evidence="4" key="1">
    <citation type="submission" date="2020-05" db="EMBL/GenBank/DDBJ databases">
        <authorList>
            <person name="Chiriac C."/>
            <person name="Salcher M."/>
            <person name="Ghai R."/>
            <person name="Kavagutti S V."/>
        </authorList>
    </citation>
    <scope>NUCLEOTIDE SEQUENCE</scope>
</reference>
<dbReference type="PANTHER" id="PTHR42736">
    <property type="entry name" value="PROTEIN-GLUTAMINE GAMMA-GLUTAMYLTRANSFERASE"/>
    <property type="match status" value="1"/>
</dbReference>
<feature type="transmembrane region" description="Helical" evidence="2">
    <location>
        <begin position="219"/>
        <end position="244"/>
    </location>
</feature>
<proteinExistence type="predicted"/>
<feature type="compositionally biased region" description="Low complexity" evidence="1">
    <location>
        <begin position="575"/>
        <end position="594"/>
    </location>
</feature>
<dbReference type="InterPro" id="IPR038765">
    <property type="entry name" value="Papain-like_cys_pep_sf"/>
</dbReference>
<feature type="transmembrane region" description="Helical" evidence="2">
    <location>
        <begin position="117"/>
        <end position="134"/>
    </location>
</feature>
<organism evidence="4">
    <name type="scientific">freshwater metagenome</name>
    <dbReference type="NCBI Taxonomy" id="449393"/>
    <lineage>
        <taxon>unclassified sequences</taxon>
        <taxon>metagenomes</taxon>
        <taxon>ecological metagenomes</taxon>
    </lineage>
</organism>
<dbReference type="PANTHER" id="PTHR42736:SF1">
    <property type="entry name" value="PROTEIN-GLUTAMINE GAMMA-GLUTAMYLTRANSFERASE"/>
    <property type="match status" value="1"/>
</dbReference>
<name>A0A6J7QFL1_9ZZZZ</name>
<keyword evidence="2" id="KW-0812">Transmembrane</keyword>
<feature type="region of interest" description="Disordered" evidence="1">
    <location>
        <begin position="573"/>
        <end position="603"/>
    </location>
</feature>
<feature type="transmembrane region" description="Helical" evidence="2">
    <location>
        <begin position="62"/>
        <end position="80"/>
    </location>
</feature>
<sequence length="766" mass="81730">MNVARRHLPVSALVALTVALLGAGLSWACVFVTPGARVVASAFIGPIVVVGATRMRRKTPPLVITALLELLLALLLWLILAPSGERGLDKILTGVLHGWNTILSTAVPVYTGNGATAFAYVISALAGVISFEVLLRTRTRIWPSVPALCLATLAYFMGRGGPSSVLFPTLLLIVGAVSLALIRSRAAARPGVPFDESLPDDDEDAELTNSASRWGRKEAAVVTGIVALALGIVVMAVSAIPIFGGRNPSELHDSYNPRERTAASVNPLDQVAKSETETPSADKEDSLFFVELSEGFKNCSSSRVDRCPRFPIAYLPNFDGSNTWNADAILQPASERVDPPSALGSRSLIVKQTIKVNKSYTRGVLPGLQRLVRVSANAAELSREVDSATGLRTFLPSKITRKIDPALTYQAWSEVPVLTDSDLKSAHPDPSIEIESVEPDLQGLTELLGLRDKAGCQSGVNKNPGFQKLCKWEEVLASYKVAVENKSPGYSLGRLEAFLSSDPPAGTSDQFATTFATVAASLGYPVRVVVGYQVVTSEAAFYVTSYDLRAWPEVALAGLGWVAFSPFPGAEGVSPTTTTTTTTTPIGKPVTPTTASAPKVSDQQQCKLGESCGKAVGATEGGEQGAPIVLLLSLALVVLGIIASAPGLLAERRRRRAHTEGDPETRVSAAWNDALDRLREEGRIEVECLTAQAAETATATSFGLESAAEVAMLGVRTDRALHAPDSPLAHDADEAWRHADALRVLVDQTRTRWRRLRSRAIPARWR</sequence>
<dbReference type="EMBL" id="CAFBPF010000093">
    <property type="protein sequence ID" value="CAB5013014.1"/>
    <property type="molecule type" value="Genomic_DNA"/>
</dbReference>
<dbReference type="Gene3D" id="3.10.620.30">
    <property type="match status" value="1"/>
</dbReference>
<feature type="transmembrane region" description="Helical" evidence="2">
    <location>
        <begin position="141"/>
        <end position="158"/>
    </location>
</feature>
<evidence type="ECO:0000256" key="2">
    <source>
        <dbReference type="SAM" id="Phobius"/>
    </source>
</evidence>
<feature type="transmembrane region" description="Helical" evidence="2">
    <location>
        <begin position="628"/>
        <end position="649"/>
    </location>
</feature>